<keyword evidence="1" id="KW-1133">Transmembrane helix</keyword>
<organism evidence="2 3">
    <name type="scientific">Paractinoplanes atraurantiacus</name>
    <dbReference type="NCBI Taxonomy" id="1036182"/>
    <lineage>
        <taxon>Bacteria</taxon>
        <taxon>Bacillati</taxon>
        <taxon>Actinomycetota</taxon>
        <taxon>Actinomycetes</taxon>
        <taxon>Micromonosporales</taxon>
        <taxon>Micromonosporaceae</taxon>
        <taxon>Paractinoplanes</taxon>
    </lineage>
</organism>
<evidence type="ECO:0000313" key="2">
    <source>
        <dbReference type="EMBL" id="SNY53529.1"/>
    </source>
</evidence>
<dbReference type="AlphaFoldDB" id="A0A285IZP8"/>
<accession>A0A285IZP8</accession>
<sequence length="103" mass="10501">MMFSAAYSVVLVAGLVASLLWRRMLGSAAGPAAAGFALLVVGDLAPVVWETWGSGFGRPAADGHLPGLTDLPPGLVVSELLLMAGNAAGVTFLVVAVMRRARP</sequence>
<dbReference type="RefSeq" id="WP_143234920.1">
    <property type="nucleotide sequence ID" value="NZ_OBDY01000014.1"/>
</dbReference>
<keyword evidence="3" id="KW-1185">Reference proteome</keyword>
<feature type="transmembrane region" description="Helical" evidence="1">
    <location>
        <begin position="80"/>
        <end position="98"/>
    </location>
</feature>
<keyword evidence="1" id="KW-0812">Transmembrane</keyword>
<reference evidence="2 3" key="1">
    <citation type="submission" date="2017-09" db="EMBL/GenBank/DDBJ databases">
        <authorList>
            <person name="Ehlers B."/>
            <person name="Leendertz F.H."/>
        </authorList>
    </citation>
    <scope>NUCLEOTIDE SEQUENCE [LARGE SCALE GENOMIC DNA]</scope>
    <source>
        <strain evidence="2 3">CGMCC 4.6857</strain>
    </source>
</reference>
<keyword evidence="1" id="KW-0472">Membrane</keyword>
<name>A0A285IZP8_9ACTN</name>
<gene>
    <name evidence="2" type="ORF">SAMN05421748_11440</name>
</gene>
<dbReference type="EMBL" id="OBDY01000014">
    <property type="protein sequence ID" value="SNY53529.1"/>
    <property type="molecule type" value="Genomic_DNA"/>
</dbReference>
<proteinExistence type="predicted"/>
<protein>
    <submittedName>
        <fullName evidence="2">Uncharacterized protein</fullName>
    </submittedName>
</protein>
<dbReference type="Proteomes" id="UP000219612">
    <property type="component" value="Unassembled WGS sequence"/>
</dbReference>
<evidence type="ECO:0000313" key="3">
    <source>
        <dbReference type="Proteomes" id="UP000219612"/>
    </source>
</evidence>
<evidence type="ECO:0000256" key="1">
    <source>
        <dbReference type="SAM" id="Phobius"/>
    </source>
</evidence>